<keyword evidence="2" id="KW-0812">Transmembrane</keyword>
<comment type="similarity">
    <text evidence="1">Belongs to the EamA transporter family.</text>
</comment>
<name>A0ABT2JRF9_9ACTN</name>
<evidence type="ECO:0000313" key="5">
    <source>
        <dbReference type="Proteomes" id="UP001156389"/>
    </source>
</evidence>
<keyword evidence="2" id="KW-0472">Membrane</keyword>
<dbReference type="InterPro" id="IPR000620">
    <property type="entry name" value="EamA_dom"/>
</dbReference>
<dbReference type="Proteomes" id="UP001156389">
    <property type="component" value="Unassembled WGS sequence"/>
</dbReference>
<feature type="transmembrane region" description="Helical" evidence="2">
    <location>
        <begin position="86"/>
        <end position="110"/>
    </location>
</feature>
<feature type="transmembrane region" description="Helical" evidence="2">
    <location>
        <begin position="215"/>
        <end position="235"/>
    </location>
</feature>
<dbReference type="InterPro" id="IPR037185">
    <property type="entry name" value="EmrE-like"/>
</dbReference>
<protein>
    <submittedName>
        <fullName evidence="4">DMT family transporter</fullName>
    </submittedName>
</protein>
<sequence>MGLLFALASAGFYGAADFFGGLLSRRAFFAAVALLGQVGGLLFSLFAALLLTPGPVNAESLAWGGLSGFGTGLGMVFLYRGMSRGAMSVVVPLSAITGVALPVLAGVALLGDRPTVFSWIGIVVTLPALWLVARRGPQSGPVATDDGADGSADALAAGCGIALQYLALAQAGESAGFWPVAAGRVAAILTILPLAMRFGTHPRMSWAPLRMPPRIAAASAAAGMTATAALLFYTLALHQQLVTVAVVLSSLYPAIPVVLGVLVLRERLNRTQAMGLLAAGSAIVLLAMG</sequence>
<comment type="caution">
    <text evidence="4">The sequence shown here is derived from an EMBL/GenBank/DDBJ whole genome shotgun (WGS) entry which is preliminary data.</text>
</comment>
<feature type="transmembrane region" description="Helical" evidence="2">
    <location>
        <begin position="116"/>
        <end position="133"/>
    </location>
</feature>
<organism evidence="4 5">
    <name type="scientific">Streptomyces gossypii</name>
    <dbReference type="NCBI Taxonomy" id="2883101"/>
    <lineage>
        <taxon>Bacteria</taxon>
        <taxon>Bacillati</taxon>
        <taxon>Actinomycetota</taxon>
        <taxon>Actinomycetes</taxon>
        <taxon>Kitasatosporales</taxon>
        <taxon>Streptomycetaceae</taxon>
        <taxon>Streptomyces</taxon>
    </lineage>
</organism>
<keyword evidence="5" id="KW-1185">Reference proteome</keyword>
<feature type="transmembrane region" description="Helical" evidence="2">
    <location>
        <begin position="154"/>
        <end position="171"/>
    </location>
</feature>
<dbReference type="EMBL" id="JAJAGO010000003">
    <property type="protein sequence ID" value="MCT2590074.1"/>
    <property type="molecule type" value="Genomic_DNA"/>
</dbReference>
<evidence type="ECO:0000256" key="2">
    <source>
        <dbReference type="SAM" id="Phobius"/>
    </source>
</evidence>
<gene>
    <name evidence="4" type="ORF">LHJ74_09140</name>
</gene>
<accession>A0ABT2JRF9</accession>
<evidence type="ECO:0000259" key="3">
    <source>
        <dbReference type="Pfam" id="PF00892"/>
    </source>
</evidence>
<feature type="transmembrane region" description="Helical" evidence="2">
    <location>
        <begin position="61"/>
        <end position="79"/>
    </location>
</feature>
<dbReference type="SUPFAM" id="SSF103481">
    <property type="entry name" value="Multidrug resistance efflux transporter EmrE"/>
    <property type="match status" value="2"/>
</dbReference>
<proteinExistence type="inferred from homology"/>
<dbReference type="Gene3D" id="1.10.3730.20">
    <property type="match status" value="1"/>
</dbReference>
<evidence type="ECO:0000313" key="4">
    <source>
        <dbReference type="EMBL" id="MCT2590074.1"/>
    </source>
</evidence>
<keyword evidence="2" id="KW-1133">Transmembrane helix</keyword>
<feature type="transmembrane region" description="Helical" evidence="2">
    <location>
        <begin position="27"/>
        <end position="49"/>
    </location>
</feature>
<reference evidence="4 5" key="1">
    <citation type="submission" date="2021-10" db="EMBL/GenBank/DDBJ databases">
        <title>Streptomyces gossypii sp. nov., isolated from soil collected from cotton field.</title>
        <authorList>
            <person name="Ge X."/>
            <person name="Chen X."/>
            <person name="Liu W."/>
        </authorList>
    </citation>
    <scope>NUCLEOTIDE SEQUENCE [LARGE SCALE GENOMIC DNA]</scope>
    <source>
        <strain evidence="4 5">N2-109</strain>
    </source>
</reference>
<dbReference type="Pfam" id="PF00892">
    <property type="entry name" value="EamA"/>
    <property type="match status" value="2"/>
</dbReference>
<feature type="transmembrane region" description="Helical" evidence="2">
    <location>
        <begin position="177"/>
        <end position="195"/>
    </location>
</feature>
<feature type="transmembrane region" description="Helical" evidence="2">
    <location>
        <begin position="241"/>
        <end position="264"/>
    </location>
</feature>
<evidence type="ECO:0000256" key="1">
    <source>
        <dbReference type="ARBA" id="ARBA00007362"/>
    </source>
</evidence>
<feature type="domain" description="EamA" evidence="3">
    <location>
        <begin position="156"/>
        <end position="287"/>
    </location>
</feature>
<dbReference type="RefSeq" id="WP_260217347.1">
    <property type="nucleotide sequence ID" value="NZ_JAJAGO010000003.1"/>
</dbReference>
<feature type="domain" description="EamA" evidence="3">
    <location>
        <begin position="1"/>
        <end position="133"/>
    </location>
</feature>